<evidence type="ECO:0000256" key="7">
    <source>
        <dbReference type="ARBA" id="ARBA00023128"/>
    </source>
</evidence>
<evidence type="ECO:0000256" key="4">
    <source>
        <dbReference type="ARBA" id="ARBA00022692"/>
    </source>
</evidence>
<dbReference type="Gene3D" id="1.50.40.10">
    <property type="entry name" value="Mitochondrial carrier domain"/>
    <property type="match status" value="2"/>
</dbReference>
<evidence type="ECO:0000256" key="5">
    <source>
        <dbReference type="ARBA" id="ARBA00022737"/>
    </source>
</evidence>
<evidence type="ECO:0000256" key="1">
    <source>
        <dbReference type="ARBA" id="ARBA00004225"/>
    </source>
</evidence>
<dbReference type="PROSITE" id="PS50920">
    <property type="entry name" value="SOLCAR"/>
    <property type="match status" value="2"/>
</dbReference>
<dbReference type="GO" id="GO:0000064">
    <property type="term" value="F:L-ornithine transmembrane transporter activity"/>
    <property type="evidence" value="ECO:0007669"/>
    <property type="project" value="TreeGrafter"/>
</dbReference>
<comment type="subcellular location">
    <subcellularLocation>
        <location evidence="1">Mitochondrion membrane</location>
        <topology evidence="1">Multi-pass membrane protein</topology>
    </subcellularLocation>
</comment>
<protein>
    <submittedName>
        <fullName evidence="11">Mitochondrial carrier</fullName>
    </submittedName>
</protein>
<evidence type="ECO:0000256" key="10">
    <source>
        <dbReference type="RuleBase" id="RU000488"/>
    </source>
</evidence>
<evidence type="ECO:0000256" key="8">
    <source>
        <dbReference type="ARBA" id="ARBA00023136"/>
    </source>
</evidence>
<feature type="repeat" description="Solcar" evidence="9">
    <location>
        <begin position="232"/>
        <end position="324"/>
    </location>
</feature>
<keyword evidence="6" id="KW-1133">Transmembrane helix</keyword>
<gene>
    <name evidence="11" type="ORF">RHS01_05250</name>
</gene>
<accession>A0A8H7IC81</accession>
<organism evidence="11 12">
    <name type="scientific">Rhizoctonia solani</name>
    <dbReference type="NCBI Taxonomy" id="456999"/>
    <lineage>
        <taxon>Eukaryota</taxon>
        <taxon>Fungi</taxon>
        <taxon>Dikarya</taxon>
        <taxon>Basidiomycota</taxon>
        <taxon>Agaricomycotina</taxon>
        <taxon>Agaricomycetes</taxon>
        <taxon>Cantharellales</taxon>
        <taxon>Ceratobasidiaceae</taxon>
        <taxon>Rhizoctonia</taxon>
    </lineage>
</organism>
<keyword evidence="5" id="KW-0677">Repeat</keyword>
<keyword evidence="8 9" id="KW-0472">Membrane</keyword>
<feature type="repeat" description="Solcar" evidence="9">
    <location>
        <begin position="7"/>
        <end position="95"/>
    </location>
</feature>
<sequence length="326" mass="35137">MVDEKVVLALKDIAYGSAAGMVSKVFEHPFDLCKVRLQAQVLDTTARFAGPIDCLYKTWKFEGIRGLYRGLPMPIVGAMAENASLFLAYNKIQDTLLQYPHFRPSTNHKVTLDGIAIAGGGAGTVASFLLYYTYRANKMQNASTDDCGRSKSNAGSCSNGGRGFHDCCTPRPSFSQLEGPVSLVASVVKSHGVRGLWLGHTGTMIRETGGGAAWFTTKEAICRWLAPDPRDLALHQSAFAGACAGVSYNVFLFPADSIKSAVQTEEELRPRSLGQPRPTFLGTARAIWKAQGVRGFYAGMGVTVARAIPSSAIIFVTYDGLVKYFG</sequence>
<evidence type="ECO:0000313" key="12">
    <source>
        <dbReference type="Proteomes" id="UP000614334"/>
    </source>
</evidence>
<dbReference type="PANTHER" id="PTHR45624:SF31">
    <property type="entry name" value="MITOCHONDRIAL ORNITHINE TRANSPORTER 1"/>
    <property type="match status" value="1"/>
</dbReference>
<keyword evidence="7" id="KW-0496">Mitochondrion</keyword>
<dbReference type="InterPro" id="IPR018108">
    <property type="entry name" value="MCP_transmembrane"/>
</dbReference>
<dbReference type="GO" id="GO:1990575">
    <property type="term" value="P:mitochondrial L-ornithine transmembrane transport"/>
    <property type="evidence" value="ECO:0007669"/>
    <property type="project" value="TreeGrafter"/>
</dbReference>
<dbReference type="InterPro" id="IPR050567">
    <property type="entry name" value="Mitochondrial_Carrier"/>
</dbReference>
<dbReference type="SUPFAM" id="SSF103506">
    <property type="entry name" value="Mitochondrial carrier"/>
    <property type="match status" value="1"/>
</dbReference>
<reference evidence="11" key="1">
    <citation type="submission" date="2020-09" db="EMBL/GenBank/DDBJ databases">
        <title>Comparative genome analyses of four rice-infecting Rhizoctonia solani isolates reveal extensive enrichment of homogalacturonan modification genes.</title>
        <authorList>
            <person name="Lee D.-Y."/>
            <person name="Jeon J."/>
            <person name="Kim K.-T."/>
            <person name="Cheong K."/>
            <person name="Song H."/>
            <person name="Choi G."/>
            <person name="Ko J."/>
            <person name="Opiyo S.O."/>
            <person name="Zuo S."/>
            <person name="Madhav S."/>
            <person name="Lee Y.-H."/>
            <person name="Wang G.-L."/>
        </authorList>
    </citation>
    <scope>NUCLEOTIDE SEQUENCE</scope>
    <source>
        <strain evidence="11">AG1-IA B2</strain>
    </source>
</reference>
<proteinExistence type="inferred from homology"/>
<evidence type="ECO:0000256" key="2">
    <source>
        <dbReference type="ARBA" id="ARBA00006375"/>
    </source>
</evidence>
<dbReference type="AlphaFoldDB" id="A0A8H7IC81"/>
<name>A0A8H7IC81_9AGAM</name>
<evidence type="ECO:0000256" key="3">
    <source>
        <dbReference type="ARBA" id="ARBA00022448"/>
    </source>
</evidence>
<evidence type="ECO:0000313" key="11">
    <source>
        <dbReference type="EMBL" id="KAF8755515.1"/>
    </source>
</evidence>
<keyword evidence="3 10" id="KW-0813">Transport</keyword>
<dbReference type="Pfam" id="PF00153">
    <property type="entry name" value="Mito_carr"/>
    <property type="match status" value="3"/>
</dbReference>
<dbReference type="InterPro" id="IPR023395">
    <property type="entry name" value="MCP_dom_sf"/>
</dbReference>
<dbReference type="GO" id="GO:0031966">
    <property type="term" value="C:mitochondrial membrane"/>
    <property type="evidence" value="ECO:0007669"/>
    <property type="project" value="UniProtKB-SubCell"/>
</dbReference>
<dbReference type="PANTHER" id="PTHR45624">
    <property type="entry name" value="MITOCHONDRIAL BASIC AMINO ACIDS TRANSPORTER-RELATED"/>
    <property type="match status" value="1"/>
</dbReference>
<evidence type="ECO:0000256" key="6">
    <source>
        <dbReference type="ARBA" id="ARBA00022989"/>
    </source>
</evidence>
<comment type="caution">
    <text evidence="11">The sequence shown here is derived from an EMBL/GenBank/DDBJ whole genome shotgun (WGS) entry which is preliminary data.</text>
</comment>
<comment type="similarity">
    <text evidence="2 10">Belongs to the mitochondrial carrier (TC 2.A.29) family.</text>
</comment>
<dbReference type="Proteomes" id="UP000614334">
    <property type="component" value="Unassembled WGS sequence"/>
</dbReference>
<evidence type="ECO:0000256" key="9">
    <source>
        <dbReference type="PROSITE-ProRule" id="PRU00282"/>
    </source>
</evidence>
<keyword evidence="4 9" id="KW-0812">Transmembrane</keyword>
<dbReference type="EMBL" id="JACYCF010000008">
    <property type="protein sequence ID" value="KAF8755515.1"/>
    <property type="molecule type" value="Genomic_DNA"/>
</dbReference>